<keyword evidence="3" id="KW-1185">Reference proteome</keyword>
<evidence type="ECO:0000313" key="2">
    <source>
        <dbReference type="EMBL" id="MBZ2206604.1"/>
    </source>
</evidence>
<reference evidence="2 3" key="1">
    <citation type="submission" date="2021-08" db="EMBL/GenBank/DDBJ databases">
        <title>Massilia sp. R798.</title>
        <authorList>
            <person name="Baek J.H."/>
            <person name="Jung H.S."/>
            <person name="Kim K.R."/>
            <person name="Jeon C.O."/>
        </authorList>
    </citation>
    <scope>NUCLEOTIDE SEQUENCE [LARGE SCALE GENOMIC DNA]</scope>
    <source>
        <strain evidence="2 3">R798</strain>
    </source>
</reference>
<proteinExistence type="predicted"/>
<sequence length="345" mass="38138">MSDENKDMSKAIGGRARKAALAPEERIEIAKKAAAARWNAEVTLPTATHEGDLKIGEASIPCAVLDDGRRLLTQSGFMVALGRARQAKGRQHYDGDVNMPAFLTAKNLKPFIPIDLAVTSSQVEFKTARGTKAFGYAAELLPKVCEVFLKAESAGALLSSQKHIAVQARVLLIGLASTGIVALVDEATGYQAIRPQDALQAYLEKVISKELAAWVKKFPDEFYENIYKLRGWTWPGMGKNRYSVVGTYTRDLVFERLAPGLLPELESKSPKNEKGNRSHKLHQWLSDEIGNPMLAQHMHSLVMFQRLAIANGYGWNRFVKMVDQVLPKKGSTLELPLDEPDQPKN</sequence>
<dbReference type="Proteomes" id="UP000809349">
    <property type="component" value="Unassembled WGS sequence"/>
</dbReference>
<evidence type="ECO:0000259" key="1">
    <source>
        <dbReference type="Pfam" id="PF10546"/>
    </source>
</evidence>
<accession>A0ABS7SK78</accession>
<name>A0ABS7SK78_9BURK</name>
<evidence type="ECO:0000313" key="3">
    <source>
        <dbReference type="Proteomes" id="UP000809349"/>
    </source>
</evidence>
<feature type="domain" description="Bacteriophage Mx8 p63 C-terminal" evidence="1">
    <location>
        <begin position="203"/>
        <end position="294"/>
    </location>
</feature>
<gene>
    <name evidence="2" type="ORF">I4X03_004965</name>
</gene>
<organism evidence="2 3">
    <name type="scientific">Massilia soli</name>
    <dbReference type="NCBI Taxonomy" id="2792854"/>
    <lineage>
        <taxon>Bacteria</taxon>
        <taxon>Pseudomonadati</taxon>
        <taxon>Pseudomonadota</taxon>
        <taxon>Betaproteobacteria</taxon>
        <taxon>Burkholderiales</taxon>
        <taxon>Oxalobacteraceae</taxon>
        <taxon>Telluria group</taxon>
        <taxon>Massilia</taxon>
    </lineage>
</organism>
<dbReference type="Pfam" id="PF10546">
    <property type="entry name" value="P63C"/>
    <property type="match status" value="1"/>
</dbReference>
<comment type="caution">
    <text evidence="2">The sequence shown here is derived from an EMBL/GenBank/DDBJ whole genome shotgun (WGS) entry which is preliminary data.</text>
</comment>
<dbReference type="RefSeq" id="WP_223466623.1">
    <property type="nucleotide sequence ID" value="NZ_JAFBIL020000002.1"/>
</dbReference>
<protein>
    <submittedName>
        <fullName evidence="2">P63C domain-containing protein</fullName>
    </submittedName>
</protein>
<dbReference type="EMBL" id="JAFBIL020000002">
    <property type="protein sequence ID" value="MBZ2206604.1"/>
    <property type="molecule type" value="Genomic_DNA"/>
</dbReference>
<dbReference type="InterPro" id="IPR018874">
    <property type="entry name" value="Phage_Mx8_p63_C"/>
</dbReference>